<dbReference type="AlphaFoldDB" id="A0A225UMM1"/>
<evidence type="ECO:0000256" key="1">
    <source>
        <dbReference type="SAM" id="MobiDB-lite"/>
    </source>
</evidence>
<feature type="region of interest" description="Disordered" evidence="1">
    <location>
        <begin position="122"/>
        <end position="195"/>
    </location>
</feature>
<gene>
    <name evidence="2" type="ORF">PHMEG_00035942</name>
</gene>
<feature type="non-terminal residue" evidence="2">
    <location>
        <position position="327"/>
    </location>
</feature>
<feature type="region of interest" description="Disordered" evidence="1">
    <location>
        <begin position="17"/>
        <end position="36"/>
    </location>
</feature>
<feature type="region of interest" description="Disordered" evidence="1">
    <location>
        <begin position="42"/>
        <end position="62"/>
    </location>
</feature>
<sequence length="327" mass="36614">MLAKVQSIQQIEGRLQPTSIETLNTDAKGSPGNAELKTIDTGRKSQSLVQSPSSATMTSSAGVYKSQDGITTISRGVLSARTVGAGTLLGVKKCSIYEEKLLQAVATTKTMEKLRQKTIAVPRALSAPSKKSTDRKFATDDEEQHCRFKIRKNQRSKDSSRDDFDDGGGSGQSFISRMEASERNRQKKLELSRGENDYNARLDKKACPKCGLPQSYSEFKDKKKKCQMCGVEFRFLNAWGDVEQSFTFRMAEASRVKAERTEQIHAQRAIEDAMRLKINKTAKQLQYEKNLAMKTNKQSFLDRNYKLNSASKTRQAQIELEAKRKAA</sequence>
<reference evidence="3" key="1">
    <citation type="submission" date="2017-03" db="EMBL/GenBank/DDBJ databases">
        <title>Phytopthora megakarya and P. palmivora, two closely related causual agents of cacao black pod achieved similar genome size and gene model numbers by different mechanisms.</title>
        <authorList>
            <person name="Ali S."/>
            <person name="Shao J."/>
            <person name="Larry D.J."/>
            <person name="Kronmiller B."/>
            <person name="Shen D."/>
            <person name="Strem M.D."/>
            <person name="Melnick R.L."/>
            <person name="Guiltinan M.J."/>
            <person name="Tyler B.M."/>
            <person name="Meinhardt L.W."/>
            <person name="Bailey B.A."/>
        </authorList>
    </citation>
    <scope>NUCLEOTIDE SEQUENCE [LARGE SCALE GENOMIC DNA]</scope>
    <source>
        <strain evidence="3">zdho120</strain>
    </source>
</reference>
<dbReference type="OrthoDB" id="79589at2759"/>
<feature type="compositionally biased region" description="Polar residues" evidence="1">
    <location>
        <begin position="17"/>
        <end position="27"/>
    </location>
</feature>
<organism evidence="2 3">
    <name type="scientific">Phytophthora megakarya</name>
    <dbReference type="NCBI Taxonomy" id="4795"/>
    <lineage>
        <taxon>Eukaryota</taxon>
        <taxon>Sar</taxon>
        <taxon>Stramenopiles</taxon>
        <taxon>Oomycota</taxon>
        <taxon>Peronosporomycetes</taxon>
        <taxon>Peronosporales</taxon>
        <taxon>Peronosporaceae</taxon>
        <taxon>Phytophthora</taxon>
    </lineage>
</organism>
<accession>A0A225UMM1</accession>
<feature type="compositionally biased region" description="Basic and acidic residues" evidence="1">
    <location>
        <begin position="179"/>
        <end position="195"/>
    </location>
</feature>
<proteinExistence type="predicted"/>
<protein>
    <submittedName>
        <fullName evidence="2">Uncharacterized protein</fullName>
    </submittedName>
</protein>
<dbReference type="EMBL" id="NBNE01014517">
    <property type="protein sequence ID" value="OWY94352.1"/>
    <property type="molecule type" value="Genomic_DNA"/>
</dbReference>
<dbReference type="Proteomes" id="UP000198211">
    <property type="component" value="Unassembled WGS sequence"/>
</dbReference>
<feature type="compositionally biased region" description="Polar residues" evidence="1">
    <location>
        <begin position="44"/>
        <end position="61"/>
    </location>
</feature>
<comment type="caution">
    <text evidence="2">The sequence shown here is derived from an EMBL/GenBank/DDBJ whole genome shotgun (WGS) entry which is preliminary data.</text>
</comment>
<evidence type="ECO:0000313" key="2">
    <source>
        <dbReference type="EMBL" id="OWY94352.1"/>
    </source>
</evidence>
<name>A0A225UMM1_9STRA</name>
<evidence type="ECO:0000313" key="3">
    <source>
        <dbReference type="Proteomes" id="UP000198211"/>
    </source>
</evidence>
<keyword evidence="3" id="KW-1185">Reference proteome</keyword>